<keyword evidence="1" id="KW-0812">Transmembrane</keyword>
<keyword evidence="3" id="KW-1185">Reference proteome</keyword>
<organism evidence="2 3">
    <name type="scientific">Pseudomonas laurentiana</name>
    <dbReference type="NCBI Taxonomy" id="2364649"/>
    <lineage>
        <taxon>Bacteria</taxon>
        <taxon>Pseudomonadati</taxon>
        <taxon>Pseudomonadota</taxon>
        <taxon>Gammaproteobacteria</taxon>
        <taxon>Pseudomonadales</taxon>
        <taxon>Pseudomonadaceae</taxon>
        <taxon>Pseudomonas</taxon>
    </lineage>
</organism>
<reference evidence="2 3" key="1">
    <citation type="submission" date="2020-02" db="EMBL/GenBank/DDBJ databases">
        <title>Broccoli isolated Pseudomonas sp.</title>
        <authorList>
            <person name="Fujikawa T."/>
            <person name="Sawada H."/>
        </authorList>
    </citation>
    <scope>NUCLEOTIDE SEQUENCE [LARGE SCALE GENOMIC DNA]</scope>
    <source>
        <strain evidence="2 3">JCM 32154</strain>
    </source>
</reference>
<proteinExistence type="predicted"/>
<protein>
    <recommendedName>
        <fullName evidence="4">Cache domain-containing protein</fullName>
    </recommendedName>
</protein>
<name>A0A6I5RTI4_9PSED</name>
<dbReference type="Gene3D" id="3.30.450.20">
    <property type="entry name" value="PAS domain"/>
    <property type="match status" value="2"/>
</dbReference>
<evidence type="ECO:0008006" key="4">
    <source>
        <dbReference type="Google" id="ProtNLM"/>
    </source>
</evidence>
<dbReference type="CDD" id="cd12913">
    <property type="entry name" value="PDC1_MCP_like"/>
    <property type="match status" value="1"/>
</dbReference>
<dbReference type="InterPro" id="IPR029151">
    <property type="entry name" value="Sensor-like_sf"/>
</dbReference>
<evidence type="ECO:0000313" key="3">
    <source>
        <dbReference type="Proteomes" id="UP000471751"/>
    </source>
</evidence>
<gene>
    <name evidence="2" type="ORF">G3O07_18345</name>
</gene>
<evidence type="ECO:0000313" key="2">
    <source>
        <dbReference type="EMBL" id="NES11253.1"/>
    </source>
</evidence>
<keyword evidence="1" id="KW-0472">Membrane</keyword>
<dbReference type="EMBL" id="JAAHBT010000224">
    <property type="protein sequence ID" value="NES11253.1"/>
    <property type="molecule type" value="Genomic_DNA"/>
</dbReference>
<feature type="transmembrane region" description="Helical" evidence="1">
    <location>
        <begin position="12"/>
        <end position="33"/>
    </location>
</feature>
<dbReference type="AlphaFoldDB" id="A0A6I5RTI4"/>
<accession>A0A6I5RTI4</accession>
<evidence type="ECO:0000256" key="1">
    <source>
        <dbReference type="SAM" id="Phobius"/>
    </source>
</evidence>
<dbReference type="Proteomes" id="UP000471751">
    <property type="component" value="Unassembled WGS sequence"/>
</dbReference>
<keyword evidence="1" id="KW-1133">Transmembrane helix</keyword>
<sequence>MPSRRIPLYVHIAYLFVGLLLTFAIVSNGYQFLQNREQMVNGAKKHFELVRQLALSELDALYRPTVSTVSLLAHQRLMRAQTVEARLDSLQFLVAALDSQPALTSLYMGYDTGDFFMIRPWRDEAALIPLFNPPAGTRWIVQSIQVIDGQTVGEHLFIGADFQVIERRARPDYRYDPRSRPWFVSAKERGGLYVTDPYLFFSTGQPGVSFAHPTENGSGVAGADITLNSLNALLLALKATPDSRIALLNAKDEVLSWQKGAPQMMDAGAGKLRLPHLDELQAPILQRLVNTLNQAAEDSLSFQTAGDDWQASALPCPPLAGKP</sequence>
<comment type="caution">
    <text evidence="2">The sequence shown here is derived from an EMBL/GenBank/DDBJ whole genome shotgun (WGS) entry which is preliminary data.</text>
</comment>
<dbReference type="SUPFAM" id="SSF103190">
    <property type="entry name" value="Sensory domain-like"/>
    <property type="match status" value="1"/>
</dbReference>